<evidence type="ECO:0000256" key="6">
    <source>
        <dbReference type="ARBA" id="ARBA00023274"/>
    </source>
</evidence>
<evidence type="ECO:0000256" key="8">
    <source>
        <dbReference type="ARBA" id="ARBA00042721"/>
    </source>
</evidence>
<dbReference type="EMBL" id="AGCU01167694">
    <property type="status" value="NOT_ANNOTATED_CDS"/>
    <property type="molecule type" value="Genomic_DNA"/>
</dbReference>
<protein>
    <recommendedName>
        <fullName evidence="7">Large ribosomal subunit protein mL53</fullName>
    </recommendedName>
    <alternativeName>
        <fullName evidence="8">39S ribosomal protein L53, mitochondrial</fullName>
    </alternativeName>
</protein>
<dbReference type="GO" id="GO:0005762">
    <property type="term" value="C:mitochondrial large ribosomal subunit"/>
    <property type="evidence" value="ECO:0007669"/>
    <property type="project" value="TreeGrafter"/>
</dbReference>
<dbReference type="PANTHER" id="PTHR33618:SF1">
    <property type="entry name" value="LARGE RIBOSOMAL SUBUNIT PROTEIN ML53"/>
    <property type="match status" value="1"/>
</dbReference>
<evidence type="ECO:0000256" key="1">
    <source>
        <dbReference type="ARBA" id="ARBA00004173"/>
    </source>
</evidence>
<keyword evidence="6" id="KW-0687">Ribonucleoprotein</keyword>
<comment type="similarity">
    <text evidence="2">Belongs to the mitochondrion-specific ribosomal protein mL53 family.</text>
</comment>
<dbReference type="EMBL" id="AGCU01167693">
    <property type="status" value="NOT_ANNOTATED_CDS"/>
    <property type="molecule type" value="Genomic_DNA"/>
</dbReference>
<evidence type="ECO:0000313" key="10">
    <source>
        <dbReference type="Ensembl" id="ENSPSIP00000015608.1"/>
    </source>
</evidence>
<dbReference type="Proteomes" id="UP000007267">
    <property type="component" value="Unassembled WGS sequence"/>
</dbReference>
<evidence type="ECO:0000256" key="4">
    <source>
        <dbReference type="ARBA" id="ARBA00022980"/>
    </source>
</evidence>
<organism evidence="10 11">
    <name type="scientific">Pelodiscus sinensis</name>
    <name type="common">Chinese softshell turtle</name>
    <name type="synonym">Trionyx sinensis</name>
    <dbReference type="NCBI Taxonomy" id="13735"/>
    <lineage>
        <taxon>Eukaryota</taxon>
        <taxon>Metazoa</taxon>
        <taxon>Chordata</taxon>
        <taxon>Craniata</taxon>
        <taxon>Vertebrata</taxon>
        <taxon>Euteleostomi</taxon>
        <taxon>Archelosauria</taxon>
        <taxon>Testudinata</taxon>
        <taxon>Testudines</taxon>
        <taxon>Cryptodira</taxon>
        <taxon>Trionychia</taxon>
        <taxon>Trionychidae</taxon>
        <taxon>Pelodiscus</taxon>
    </lineage>
</organism>
<comment type="subcellular location">
    <subcellularLocation>
        <location evidence="1">Mitochondrion</location>
    </subcellularLocation>
</comment>
<evidence type="ECO:0000256" key="9">
    <source>
        <dbReference type="SAM" id="SignalP"/>
    </source>
</evidence>
<feature type="chain" id="PRO_5003906181" description="Large ribosomal subunit protein mL53" evidence="9">
    <location>
        <begin position="31"/>
        <end position="97"/>
    </location>
</feature>
<reference evidence="10" key="4">
    <citation type="submission" date="2025-09" db="UniProtKB">
        <authorList>
            <consortium name="Ensembl"/>
        </authorList>
    </citation>
    <scope>IDENTIFICATION</scope>
</reference>
<evidence type="ECO:0000256" key="5">
    <source>
        <dbReference type="ARBA" id="ARBA00023128"/>
    </source>
</evidence>
<evidence type="ECO:0000256" key="3">
    <source>
        <dbReference type="ARBA" id="ARBA00022946"/>
    </source>
</evidence>
<dbReference type="Pfam" id="PF10780">
    <property type="entry name" value="MRP_L53"/>
    <property type="match status" value="1"/>
</dbReference>
<dbReference type="AlphaFoldDB" id="K7G5P7"/>
<dbReference type="Ensembl" id="ENSPSIT00000015682.1">
    <property type="protein sequence ID" value="ENSPSIP00000015608.1"/>
    <property type="gene ID" value="ENSPSIG00000013947.1"/>
</dbReference>
<keyword evidence="9" id="KW-0732">Signal</keyword>
<dbReference type="Gene3D" id="3.40.30.10">
    <property type="entry name" value="Glutaredoxin"/>
    <property type="match status" value="1"/>
</dbReference>
<evidence type="ECO:0000313" key="11">
    <source>
        <dbReference type="Proteomes" id="UP000007267"/>
    </source>
</evidence>
<reference evidence="10" key="3">
    <citation type="submission" date="2025-08" db="UniProtKB">
        <authorList>
            <consortium name="Ensembl"/>
        </authorList>
    </citation>
    <scope>IDENTIFICATION</scope>
</reference>
<keyword evidence="5" id="KW-0496">Mitochondrion</keyword>
<dbReference type="InterPro" id="IPR019716">
    <property type="entry name" value="Ribosomal_mL53"/>
</dbReference>
<reference evidence="11" key="2">
    <citation type="journal article" date="2013" name="Nat. Genet.">
        <title>The draft genomes of soft-shell turtle and green sea turtle yield insights into the development and evolution of the turtle-specific body plan.</title>
        <authorList>
            <person name="Wang Z."/>
            <person name="Pascual-Anaya J."/>
            <person name="Zadissa A."/>
            <person name="Li W."/>
            <person name="Niimura Y."/>
            <person name="Huang Z."/>
            <person name="Li C."/>
            <person name="White S."/>
            <person name="Xiong Z."/>
            <person name="Fang D."/>
            <person name="Wang B."/>
            <person name="Ming Y."/>
            <person name="Chen Y."/>
            <person name="Zheng Y."/>
            <person name="Kuraku S."/>
            <person name="Pignatelli M."/>
            <person name="Herrero J."/>
            <person name="Beal K."/>
            <person name="Nozawa M."/>
            <person name="Li Q."/>
            <person name="Wang J."/>
            <person name="Zhang H."/>
            <person name="Yu L."/>
            <person name="Shigenobu S."/>
            <person name="Wang J."/>
            <person name="Liu J."/>
            <person name="Flicek P."/>
            <person name="Searle S."/>
            <person name="Wang J."/>
            <person name="Kuratani S."/>
            <person name="Yin Y."/>
            <person name="Aken B."/>
            <person name="Zhang G."/>
            <person name="Irie N."/>
        </authorList>
    </citation>
    <scope>NUCLEOTIDE SEQUENCE [LARGE SCALE GENOMIC DNA]</scope>
    <source>
        <strain evidence="11">Daiwa-1</strain>
    </source>
</reference>
<dbReference type="InterPro" id="IPR052473">
    <property type="entry name" value="mtLSU_mL53"/>
</dbReference>
<dbReference type="OMA" id="GSRCNIK"/>
<name>K7G5P7_PELSI</name>
<dbReference type="STRING" id="13735.ENSPSIP00000015608"/>
<evidence type="ECO:0000256" key="7">
    <source>
        <dbReference type="ARBA" id="ARBA00035180"/>
    </source>
</evidence>
<dbReference type="HOGENOM" id="CLU_175193_1_0_1"/>
<dbReference type="GeneTree" id="ENSGT00940000164970"/>
<evidence type="ECO:0000256" key="2">
    <source>
        <dbReference type="ARBA" id="ARBA00005557"/>
    </source>
</evidence>
<sequence length="97" mass="11191">MQINYRNMFSIFLFNLYLNLFRIFLEQVNSKKSRASNINCVVKTDVRHDGTEPVVDIMFADGDRLIMKGANLTAREMLLAFNSRCIAKGLKAEEKNK</sequence>
<keyword evidence="4" id="KW-0689">Ribosomal protein</keyword>
<dbReference type="eggNOG" id="ENOG502S5X4">
    <property type="taxonomic scope" value="Eukaryota"/>
</dbReference>
<accession>K7G5P7</accession>
<keyword evidence="11" id="KW-1185">Reference proteome</keyword>
<reference evidence="11" key="1">
    <citation type="submission" date="2011-10" db="EMBL/GenBank/DDBJ databases">
        <authorList>
            <consortium name="Soft-shell Turtle Genome Consortium"/>
        </authorList>
    </citation>
    <scope>NUCLEOTIDE SEQUENCE [LARGE SCALE GENOMIC DNA]</scope>
    <source>
        <strain evidence="11">Daiwa-1</strain>
    </source>
</reference>
<feature type="signal peptide" evidence="9">
    <location>
        <begin position="1"/>
        <end position="30"/>
    </location>
</feature>
<proteinExistence type="inferred from homology"/>
<dbReference type="PANTHER" id="PTHR33618">
    <property type="entry name" value="39S RIBOSOMAL PROTEIN L53, MITOCHONDRIAL"/>
    <property type="match status" value="1"/>
</dbReference>
<keyword evidence="3" id="KW-0809">Transit peptide</keyword>